<dbReference type="EMBL" id="JAJEQL010000010">
    <property type="protein sequence ID" value="MCC2199277.1"/>
    <property type="molecule type" value="Genomic_DNA"/>
</dbReference>
<keyword evidence="3" id="KW-0132">Cell division</keyword>
<gene>
    <name evidence="13" type="ORF">LKD23_05810</name>
</gene>
<reference evidence="13" key="1">
    <citation type="submission" date="2021-10" db="EMBL/GenBank/DDBJ databases">
        <title>Anaerobic single-cell dispensing facilitates the cultivation of human gut bacteria.</title>
        <authorList>
            <person name="Afrizal A."/>
        </authorList>
    </citation>
    <scope>NUCLEOTIDE SEQUENCE</scope>
    <source>
        <strain evidence="13">CLA-AA-H233</strain>
    </source>
</reference>
<dbReference type="InterPro" id="IPR011010">
    <property type="entry name" value="DNA_brk_join_enz"/>
</dbReference>
<feature type="compositionally biased region" description="Polar residues" evidence="10">
    <location>
        <begin position="387"/>
        <end position="397"/>
    </location>
</feature>
<feature type="domain" description="Core-binding (CB)" evidence="12">
    <location>
        <begin position="17"/>
        <end position="122"/>
    </location>
</feature>
<evidence type="ECO:0000256" key="3">
    <source>
        <dbReference type="ARBA" id="ARBA00022618"/>
    </source>
</evidence>
<evidence type="ECO:0000313" key="14">
    <source>
        <dbReference type="Proteomes" id="UP001430637"/>
    </source>
</evidence>
<feature type="compositionally biased region" description="Basic and acidic residues" evidence="10">
    <location>
        <begin position="337"/>
        <end position="352"/>
    </location>
</feature>
<keyword evidence="4" id="KW-0159">Chromosome partition</keyword>
<dbReference type="Gene3D" id="1.10.150.130">
    <property type="match status" value="1"/>
</dbReference>
<dbReference type="InterPro" id="IPR002104">
    <property type="entry name" value="Integrase_catalytic"/>
</dbReference>
<dbReference type="Proteomes" id="UP001430637">
    <property type="component" value="Unassembled WGS sequence"/>
</dbReference>
<dbReference type="PANTHER" id="PTHR30349">
    <property type="entry name" value="PHAGE INTEGRASE-RELATED"/>
    <property type="match status" value="1"/>
</dbReference>
<protein>
    <submittedName>
        <fullName evidence="13">Tyrosine-type recombinase/integrase</fullName>
    </submittedName>
</protein>
<evidence type="ECO:0000256" key="10">
    <source>
        <dbReference type="SAM" id="MobiDB-lite"/>
    </source>
</evidence>
<sequence>MSIYLDEKNPEKHKPFDDASPDIVAYVRYLEVIAGKSPNTAFSYYCDLRNFSRFMKRRRGLAAENAEIKDIDPKGLDTAFWGSVTKEDVYEYLYFLNRECGNKKSSTARRLASLHGFYDYLVNQVDLLKENPTASIKPPKQDKVLPKYLTAEQSMDLLESTQTQSDFPERDYCMVVLFLNCGMRLSELVGMNLGDIDMEQRQIRLFGKGHKERMVYLNDACIEALQIYLNKRNTMEGLNPKERAVFITRRRKERISNRRVEQLVTGAMKAAGLRGFSTHKLRHTAATLMYQTGNVDILTLKQLLGHSSVGTTQIYTHLQEFQVRAAIEQNPLGEVKKARLDTTSKETGESRGEFAAPSSDEAENDEPSGPMEAFEGAAQEGFRVDVSSLTDTESTDK</sequence>
<feature type="region of interest" description="Disordered" evidence="10">
    <location>
        <begin position="337"/>
        <end position="397"/>
    </location>
</feature>
<dbReference type="PROSITE" id="PS51900">
    <property type="entry name" value="CB"/>
    <property type="match status" value="1"/>
</dbReference>
<evidence type="ECO:0000256" key="6">
    <source>
        <dbReference type="ARBA" id="ARBA00023125"/>
    </source>
</evidence>
<dbReference type="InterPro" id="IPR044068">
    <property type="entry name" value="CB"/>
</dbReference>
<evidence type="ECO:0000256" key="9">
    <source>
        <dbReference type="PROSITE-ProRule" id="PRU01248"/>
    </source>
</evidence>
<feature type="domain" description="Tyr recombinase" evidence="11">
    <location>
        <begin position="144"/>
        <end position="328"/>
    </location>
</feature>
<accession>A0ABS8F907</accession>
<dbReference type="Gene3D" id="1.10.443.10">
    <property type="entry name" value="Intergrase catalytic core"/>
    <property type="match status" value="1"/>
</dbReference>
<proteinExistence type="predicted"/>
<dbReference type="RefSeq" id="WP_227620852.1">
    <property type="nucleotide sequence ID" value="NZ_JAJEQL010000010.1"/>
</dbReference>
<comment type="subcellular location">
    <subcellularLocation>
        <location evidence="1">Cytoplasm</location>
    </subcellularLocation>
</comment>
<dbReference type="PROSITE" id="PS51898">
    <property type="entry name" value="TYR_RECOMBINASE"/>
    <property type="match status" value="1"/>
</dbReference>
<organism evidence="13 14">
    <name type="scientific">Faecalibacterium butyricigenerans</name>
    <dbReference type="NCBI Taxonomy" id="1851427"/>
    <lineage>
        <taxon>Bacteria</taxon>
        <taxon>Bacillati</taxon>
        <taxon>Bacillota</taxon>
        <taxon>Clostridia</taxon>
        <taxon>Eubacteriales</taxon>
        <taxon>Oscillospiraceae</taxon>
        <taxon>Faecalibacterium</taxon>
    </lineage>
</organism>
<keyword evidence="6 9" id="KW-0238">DNA-binding</keyword>
<dbReference type="InterPro" id="IPR050090">
    <property type="entry name" value="Tyrosine_recombinase_XerCD"/>
</dbReference>
<dbReference type="PANTHER" id="PTHR30349:SF77">
    <property type="entry name" value="TYROSINE RECOMBINASE XERC"/>
    <property type="match status" value="1"/>
</dbReference>
<evidence type="ECO:0000256" key="7">
    <source>
        <dbReference type="ARBA" id="ARBA00023172"/>
    </source>
</evidence>
<dbReference type="SUPFAM" id="SSF56349">
    <property type="entry name" value="DNA breaking-rejoining enzymes"/>
    <property type="match status" value="1"/>
</dbReference>
<keyword evidence="2" id="KW-0963">Cytoplasm</keyword>
<evidence type="ECO:0000256" key="8">
    <source>
        <dbReference type="ARBA" id="ARBA00023306"/>
    </source>
</evidence>
<evidence type="ECO:0000313" key="13">
    <source>
        <dbReference type="EMBL" id="MCC2199277.1"/>
    </source>
</evidence>
<evidence type="ECO:0000256" key="5">
    <source>
        <dbReference type="ARBA" id="ARBA00022908"/>
    </source>
</evidence>
<name>A0ABS8F907_9FIRM</name>
<keyword evidence="5" id="KW-0229">DNA integration</keyword>
<comment type="caution">
    <text evidence="13">The sequence shown here is derived from an EMBL/GenBank/DDBJ whole genome shotgun (WGS) entry which is preliminary data.</text>
</comment>
<keyword evidence="7" id="KW-0233">DNA recombination</keyword>
<dbReference type="Pfam" id="PF00589">
    <property type="entry name" value="Phage_integrase"/>
    <property type="match status" value="1"/>
</dbReference>
<keyword evidence="8" id="KW-0131">Cell cycle</keyword>
<evidence type="ECO:0000256" key="2">
    <source>
        <dbReference type="ARBA" id="ARBA00022490"/>
    </source>
</evidence>
<keyword evidence="14" id="KW-1185">Reference proteome</keyword>
<dbReference type="InterPro" id="IPR010998">
    <property type="entry name" value="Integrase_recombinase_N"/>
</dbReference>
<dbReference type="InterPro" id="IPR013762">
    <property type="entry name" value="Integrase-like_cat_sf"/>
</dbReference>
<evidence type="ECO:0000259" key="12">
    <source>
        <dbReference type="PROSITE" id="PS51900"/>
    </source>
</evidence>
<evidence type="ECO:0000259" key="11">
    <source>
        <dbReference type="PROSITE" id="PS51898"/>
    </source>
</evidence>
<evidence type="ECO:0000256" key="1">
    <source>
        <dbReference type="ARBA" id="ARBA00004496"/>
    </source>
</evidence>
<evidence type="ECO:0000256" key="4">
    <source>
        <dbReference type="ARBA" id="ARBA00022829"/>
    </source>
</evidence>